<feature type="region of interest" description="Disordered" evidence="1">
    <location>
        <begin position="74"/>
        <end position="138"/>
    </location>
</feature>
<reference evidence="2" key="1">
    <citation type="submission" date="2022-07" db="EMBL/GenBank/DDBJ databases">
        <title>Fungi with potential for degradation of polypropylene.</title>
        <authorList>
            <person name="Gostincar C."/>
        </authorList>
    </citation>
    <scope>NUCLEOTIDE SEQUENCE</scope>
    <source>
        <strain evidence="2">EXF-13287</strain>
    </source>
</reference>
<accession>A0AA38R5U3</accession>
<organism evidence="2 3">
    <name type="scientific">Coniochaeta hoffmannii</name>
    <dbReference type="NCBI Taxonomy" id="91930"/>
    <lineage>
        <taxon>Eukaryota</taxon>
        <taxon>Fungi</taxon>
        <taxon>Dikarya</taxon>
        <taxon>Ascomycota</taxon>
        <taxon>Pezizomycotina</taxon>
        <taxon>Sordariomycetes</taxon>
        <taxon>Sordariomycetidae</taxon>
        <taxon>Coniochaetales</taxon>
        <taxon>Coniochaetaceae</taxon>
        <taxon>Coniochaeta</taxon>
    </lineage>
</organism>
<keyword evidence="3" id="KW-1185">Reference proteome</keyword>
<dbReference type="Proteomes" id="UP001174691">
    <property type="component" value="Unassembled WGS sequence"/>
</dbReference>
<sequence>MDPTFHEAKMKYKMPKAPESSVYKKVKWRRALDRNPWAHALASDIRRCPGTTTVIPRFFLQDFNLVSHPETGDPWYVPTGLAPRPEQSRSQHQPDTEGNPEASQQPSDPAMGNPSQVEAQSPSQGKPRGNDKPAGPTSYMLARQDLISLQGSKTRGDAAVWRRLMALNHSSPKFNSVLKHVVWREDMGALVLELMRRRVVEELVYYAQLSEDTTRNSYVVPCDTWEKVKDPAYNGHRGCVLWFGEGEGPGPRAIMEIPGVRFGRKIPVHNMHALLGREHIARLKEQAAVFREGFLFMLARVRTMELQLKLWKLQGYLAHPSAPSQAQRSNRGQQEVEEDGGE</sequence>
<protein>
    <submittedName>
        <fullName evidence="2">Uncharacterized protein</fullName>
    </submittedName>
</protein>
<feature type="compositionally biased region" description="Basic and acidic residues" evidence="1">
    <location>
        <begin position="86"/>
        <end position="95"/>
    </location>
</feature>
<dbReference type="AlphaFoldDB" id="A0AA38R5U3"/>
<evidence type="ECO:0000256" key="1">
    <source>
        <dbReference type="SAM" id="MobiDB-lite"/>
    </source>
</evidence>
<proteinExistence type="predicted"/>
<feature type="compositionally biased region" description="Polar residues" evidence="1">
    <location>
        <begin position="101"/>
        <end position="124"/>
    </location>
</feature>
<gene>
    <name evidence="2" type="ORF">NKR19_g8588</name>
</gene>
<evidence type="ECO:0000313" key="2">
    <source>
        <dbReference type="EMBL" id="KAJ9134584.1"/>
    </source>
</evidence>
<evidence type="ECO:0000313" key="3">
    <source>
        <dbReference type="Proteomes" id="UP001174691"/>
    </source>
</evidence>
<name>A0AA38R5U3_9PEZI</name>
<comment type="caution">
    <text evidence="2">The sequence shown here is derived from an EMBL/GenBank/DDBJ whole genome shotgun (WGS) entry which is preliminary data.</text>
</comment>
<feature type="compositionally biased region" description="Polar residues" evidence="1">
    <location>
        <begin position="322"/>
        <end position="333"/>
    </location>
</feature>
<feature type="region of interest" description="Disordered" evidence="1">
    <location>
        <begin position="322"/>
        <end position="342"/>
    </location>
</feature>
<dbReference type="EMBL" id="JANBVN010000179">
    <property type="protein sequence ID" value="KAJ9134584.1"/>
    <property type="molecule type" value="Genomic_DNA"/>
</dbReference>